<evidence type="ECO:0000313" key="2">
    <source>
        <dbReference type="Proteomes" id="UP000661649"/>
    </source>
</evidence>
<protein>
    <submittedName>
        <fullName evidence="1">Uncharacterized protein</fullName>
    </submittedName>
</protein>
<evidence type="ECO:0000313" key="1">
    <source>
        <dbReference type="EMBL" id="MBC8627518.1"/>
    </source>
</evidence>
<dbReference type="EMBL" id="JACRTP010000001">
    <property type="protein sequence ID" value="MBC8627518.1"/>
    <property type="molecule type" value="Genomic_DNA"/>
</dbReference>
<comment type="caution">
    <text evidence="1">The sequence shown here is derived from an EMBL/GenBank/DDBJ whole genome shotgun (WGS) entry which is preliminary data.</text>
</comment>
<reference evidence="1 2" key="1">
    <citation type="submission" date="2020-08" db="EMBL/GenBank/DDBJ databases">
        <title>Genome public.</title>
        <authorList>
            <person name="Liu C."/>
            <person name="Sun Q."/>
        </authorList>
    </citation>
    <scope>NUCLEOTIDE SEQUENCE [LARGE SCALE GENOMIC DNA]</scope>
    <source>
        <strain evidence="1 2">3_YM_SP_D4_24.mj</strain>
    </source>
</reference>
<proteinExistence type="predicted"/>
<sequence length="77" mass="9419">MKEYEVIHEIFNQCPGNKTRDQFIEEIEIEETPEEWVRKKFKNEKEFRLERVEKEDGTLVIDVMTAMIHQRYTISEI</sequence>
<accession>A0ABR7P7Z7</accession>
<dbReference type="RefSeq" id="WP_187558167.1">
    <property type="nucleotide sequence ID" value="NZ_JACRTP010000001.1"/>
</dbReference>
<dbReference type="Proteomes" id="UP000661649">
    <property type="component" value="Unassembled WGS sequence"/>
</dbReference>
<keyword evidence="2" id="KW-1185">Reference proteome</keyword>
<organism evidence="1 2">
    <name type="scientific">Blautia stercoris</name>
    <dbReference type="NCBI Taxonomy" id="871664"/>
    <lineage>
        <taxon>Bacteria</taxon>
        <taxon>Bacillati</taxon>
        <taxon>Bacillota</taxon>
        <taxon>Clostridia</taxon>
        <taxon>Lachnospirales</taxon>
        <taxon>Lachnospiraceae</taxon>
        <taxon>Blautia</taxon>
    </lineage>
</organism>
<gene>
    <name evidence="1" type="ORF">H8712_02580</name>
</gene>
<name>A0ABR7P7Z7_9FIRM</name>